<sequence>MTNGIKILDGISEWVRERMGPDAENRVDEQPDNGDSSAGPSADDEESSDRDSPACCSASGNTDVTVFDS</sequence>
<feature type="compositionally biased region" description="Polar residues" evidence="1">
    <location>
        <begin position="58"/>
        <end position="69"/>
    </location>
</feature>
<accession>A0A8J8PAT1</accession>
<comment type="caution">
    <text evidence="2">The sequence shown here is derived from an EMBL/GenBank/DDBJ whole genome shotgun (WGS) entry which is preliminary data.</text>
</comment>
<gene>
    <name evidence="2" type="ORF">EGH24_06335</name>
</gene>
<evidence type="ECO:0000256" key="1">
    <source>
        <dbReference type="SAM" id="MobiDB-lite"/>
    </source>
</evidence>
<keyword evidence="3" id="KW-1185">Reference proteome</keyword>
<dbReference type="RefSeq" id="WP_142979310.1">
    <property type="nucleotide sequence ID" value="NZ_RKLU01000002.1"/>
</dbReference>
<dbReference type="EMBL" id="RKLU01000002">
    <property type="protein sequence ID" value="TQQ83046.1"/>
    <property type="molecule type" value="Genomic_DNA"/>
</dbReference>
<evidence type="ECO:0000313" key="3">
    <source>
        <dbReference type="Proteomes" id="UP000705823"/>
    </source>
</evidence>
<protein>
    <submittedName>
        <fullName evidence="2">Uncharacterized protein</fullName>
    </submittedName>
</protein>
<feature type="compositionally biased region" description="Basic and acidic residues" evidence="1">
    <location>
        <begin position="16"/>
        <end position="29"/>
    </location>
</feature>
<dbReference type="AlphaFoldDB" id="A0A8J8PAT1"/>
<feature type="region of interest" description="Disordered" evidence="1">
    <location>
        <begin position="16"/>
        <end position="69"/>
    </location>
</feature>
<name>A0A8J8PAT1_9EURY</name>
<reference evidence="2" key="1">
    <citation type="submission" date="2019-02" db="EMBL/GenBank/DDBJ databases">
        <title>Halonotius sp. a new haloarchaeum isolated from saline soil.</title>
        <authorList>
            <person name="Duran-Viseras A."/>
            <person name="Sanchez-Porro C."/>
            <person name="Ventosa A."/>
        </authorList>
    </citation>
    <scope>NUCLEOTIDE SEQUENCE</scope>
    <source>
        <strain evidence="2">F15B</strain>
    </source>
</reference>
<dbReference type="Proteomes" id="UP000705823">
    <property type="component" value="Unassembled WGS sequence"/>
</dbReference>
<organism evidence="2 3">
    <name type="scientific">Halonotius terrestris</name>
    <dbReference type="NCBI Taxonomy" id="2487750"/>
    <lineage>
        <taxon>Archaea</taxon>
        <taxon>Methanobacteriati</taxon>
        <taxon>Methanobacteriota</taxon>
        <taxon>Stenosarchaea group</taxon>
        <taxon>Halobacteria</taxon>
        <taxon>Halobacteriales</taxon>
        <taxon>Haloferacaceae</taxon>
        <taxon>Halonotius</taxon>
    </lineage>
</organism>
<proteinExistence type="predicted"/>
<evidence type="ECO:0000313" key="2">
    <source>
        <dbReference type="EMBL" id="TQQ83046.1"/>
    </source>
</evidence>